<dbReference type="RefSeq" id="WP_154531124.1">
    <property type="nucleotide sequence ID" value="NZ_JAXFSD010000168.1"/>
</dbReference>
<dbReference type="InterPro" id="IPR045865">
    <property type="entry name" value="ACT-like_dom_sf"/>
</dbReference>
<evidence type="ECO:0000313" key="4">
    <source>
        <dbReference type="Proteomes" id="UP000460287"/>
    </source>
</evidence>
<proteinExistence type="inferred from homology"/>
<dbReference type="CDD" id="cd04872">
    <property type="entry name" value="ACT_1ZPV"/>
    <property type="match status" value="1"/>
</dbReference>
<evidence type="ECO:0000256" key="1">
    <source>
        <dbReference type="HAMAP-Rule" id="MF_01054"/>
    </source>
</evidence>
<dbReference type="AlphaFoldDB" id="A0A7X2MY62"/>
<gene>
    <name evidence="3" type="ORF">FYJ33_07410</name>
</gene>
<dbReference type="PANTHER" id="PTHR34875:SF6">
    <property type="entry name" value="UPF0237 PROTEIN MJ1558"/>
    <property type="match status" value="1"/>
</dbReference>
<dbReference type="PROSITE" id="PS51671">
    <property type="entry name" value="ACT"/>
    <property type="match status" value="1"/>
</dbReference>
<dbReference type="Gene3D" id="3.30.70.260">
    <property type="match status" value="1"/>
</dbReference>
<dbReference type="SUPFAM" id="SSF55021">
    <property type="entry name" value="ACT-like"/>
    <property type="match status" value="1"/>
</dbReference>
<dbReference type="PANTHER" id="PTHR34875">
    <property type="entry name" value="UPF0237 PROTEIN MJ1558"/>
    <property type="match status" value="1"/>
</dbReference>
<dbReference type="NCBIfam" id="NF001220">
    <property type="entry name" value="PRK00194.1"/>
    <property type="match status" value="1"/>
</dbReference>
<dbReference type="Pfam" id="PF13740">
    <property type="entry name" value="ACT_6"/>
    <property type="match status" value="1"/>
</dbReference>
<sequence length="90" mass="10129">MKCVLTVVGKDRVGIIYEVTKVLAKERINVLDISQTIVSGYFTMIMITDLSGCDKTIEEIREELNVLGTKIGMEVRIQHEDIFNAMHTIG</sequence>
<dbReference type="EMBL" id="VULX01000008">
    <property type="protein sequence ID" value="MSR91243.1"/>
    <property type="molecule type" value="Genomic_DNA"/>
</dbReference>
<accession>A0A7X2MY62</accession>
<feature type="domain" description="ACT" evidence="2">
    <location>
        <begin position="4"/>
        <end position="78"/>
    </location>
</feature>
<comment type="similarity">
    <text evidence="1">Belongs to the UPF0237 family.</text>
</comment>
<evidence type="ECO:0000313" key="3">
    <source>
        <dbReference type="EMBL" id="MSR91243.1"/>
    </source>
</evidence>
<organism evidence="3 4">
    <name type="scientific">Inconstantimicrobium porci</name>
    <dbReference type="NCBI Taxonomy" id="2652291"/>
    <lineage>
        <taxon>Bacteria</taxon>
        <taxon>Bacillati</taxon>
        <taxon>Bacillota</taxon>
        <taxon>Clostridia</taxon>
        <taxon>Eubacteriales</taxon>
        <taxon>Clostridiaceae</taxon>
        <taxon>Inconstantimicrobium</taxon>
    </lineage>
</organism>
<dbReference type="Proteomes" id="UP000460287">
    <property type="component" value="Unassembled WGS sequence"/>
</dbReference>
<comment type="caution">
    <text evidence="3">The sequence shown here is derived from an EMBL/GenBank/DDBJ whole genome shotgun (WGS) entry which is preliminary data.</text>
</comment>
<evidence type="ECO:0000259" key="2">
    <source>
        <dbReference type="PROSITE" id="PS51671"/>
    </source>
</evidence>
<reference evidence="3 4" key="1">
    <citation type="submission" date="2019-08" db="EMBL/GenBank/DDBJ databases">
        <title>In-depth cultivation of the pig gut microbiome towards novel bacterial diversity and tailored functional studies.</title>
        <authorList>
            <person name="Wylensek D."/>
            <person name="Hitch T.C.A."/>
            <person name="Clavel T."/>
        </authorList>
    </citation>
    <scope>NUCLEOTIDE SEQUENCE [LARGE SCALE GENOMIC DNA]</scope>
    <source>
        <strain evidence="3 4">WCA-383-APC-5B</strain>
    </source>
</reference>
<dbReference type="InterPro" id="IPR022986">
    <property type="entry name" value="UPF0237_ACT"/>
</dbReference>
<dbReference type="HAMAP" id="MF_01054">
    <property type="entry name" value="UPF0237"/>
    <property type="match status" value="1"/>
</dbReference>
<protein>
    <recommendedName>
        <fullName evidence="1">UPF0237 protein FYJ33_07410</fullName>
    </recommendedName>
</protein>
<name>A0A7X2MY62_9CLOT</name>
<dbReference type="InterPro" id="IPR050990">
    <property type="entry name" value="UPF0237/GcvR_regulator"/>
</dbReference>
<dbReference type="InterPro" id="IPR002912">
    <property type="entry name" value="ACT_dom"/>
</dbReference>
<keyword evidence="4" id="KW-1185">Reference proteome</keyword>